<name>A0A8E2B0A6_9APHY</name>
<proteinExistence type="predicted"/>
<organism evidence="1 2">
    <name type="scientific">Obba rivulosa</name>
    <dbReference type="NCBI Taxonomy" id="1052685"/>
    <lineage>
        <taxon>Eukaryota</taxon>
        <taxon>Fungi</taxon>
        <taxon>Dikarya</taxon>
        <taxon>Basidiomycota</taxon>
        <taxon>Agaricomycotina</taxon>
        <taxon>Agaricomycetes</taxon>
        <taxon>Polyporales</taxon>
        <taxon>Gelatoporiaceae</taxon>
        <taxon>Obba</taxon>
    </lineage>
</organism>
<keyword evidence="2" id="KW-1185">Reference proteome</keyword>
<dbReference type="EMBL" id="KV722384">
    <property type="protein sequence ID" value="OCH91490.1"/>
    <property type="molecule type" value="Genomic_DNA"/>
</dbReference>
<protein>
    <submittedName>
        <fullName evidence="1">Uncharacterized protein</fullName>
    </submittedName>
</protein>
<dbReference type="AlphaFoldDB" id="A0A8E2B0A6"/>
<accession>A0A8E2B0A6</accession>
<sequence>MFPRGSSSTAPRSSSCLALRMVLVSGAREEGAITFNIQRKLTHIGGDVGRQVAIALRAEKPQCIVLHHILPIPHEQVTLYPTLQQFDSNGLFGRGHFNLQGLQSCSTGFLLKAEVAGYSEDVERFSRKEIGFAEGFTTEFHHITHDVLPRSLQDV</sequence>
<evidence type="ECO:0000313" key="2">
    <source>
        <dbReference type="Proteomes" id="UP000250043"/>
    </source>
</evidence>
<dbReference type="Proteomes" id="UP000250043">
    <property type="component" value="Unassembled WGS sequence"/>
</dbReference>
<reference evidence="1 2" key="1">
    <citation type="submission" date="2016-07" db="EMBL/GenBank/DDBJ databases">
        <title>Draft genome of the white-rot fungus Obba rivulosa 3A-2.</title>
        <authorList>
            <consortium name="DOE Joint Genome Institute"/>
            <person name="Miettinen O."/>
            <person name="Riley R."/>
            <person name="Acob R."/>
            <person name="Barry K."/>
            <person name="Cullen D."/>
            <person name="De Vries R."/>
            <person name="Hainaut M."/>
            <person name="Hatakka A."/>
            <person name="Henrissat B."/>
            <person name="Hilden K."/>
            <person name="Kuo R."/>
            <person name="Labutti K."/>
            <person name="Lipzen A."/>
            <person name="Makela M.R."/>
            <person name="Sandor L."/>
            <person name="Spatafora J.W."/>
            <person name="Grigoriev I.V."/>
            <person name="Hibbett D.S."/>
        </authorList>
    </citation>
    <scope>NUCLEOTIDE SEQUENCE [LARGE SCALE GENOMIC DNA]</scope>
    <source>
        <strain evidence="1 2">3A-2</strain>
    </source>
</reference>
<gene>
    <name evidence="1" type="ORF">OBBRIDRAFT_521725</name>
</gene>
<evidence type="ECO:0000313" key="1">
    <source>
        <dbReference type="EMBL" id="OCH91490.1"/>
    </source>
</evidence>